<dbReference type="PANTHER" id="PTHR48079">
    <property type="entry name" value="PROTEIN YEEZ"/>
    <property type="match status" value="1"/>
</dbReference>
<dbReference type="PANTHER" id="PTHR48079:SF3">
    <property type="entry name" value="NAD-DEPENDENT EPIMERASE_DEHYDRATASE DOMAIN-CONTAINING PROTEIN"/>
    <property type="match status" value="1"/>
</dbReference>
<name>A0A284R3W3_ARMOS</name>
<dbReference type="GO" id="GO:0004029">
    <property type="term" value="F:aldehyde dehydrogenase (NAD+) activity"/>
    <property type="evidence" value="ECO:0007669"/>
    <property type="project" value="TreeGrafter"/>
</dbReference>
<evidence type="ECO:0000259" key="1">
    <source>
        <dbReference type="Pfam" id="PF01370"/>
    </source>
</evidence>
<accession>A0A284R3W3</accession>
<dbReference type="STRING" id="47428.A0A284R3W3"/>
<reference evidence="3" key="1">
    <citation type="journal article" date="2017" name="Nat. Ecol. Evol.">
        <title>Genome expansion and lineage-specific genetic innovations in the forest pathogenic fungi Armillaria.</title>
        <authorList>
            <person name="Sipos G."/>
            <person name="Prasanna A.N."/>
            <person name="Walter M.C."/>
            <person name="O'Connor E."/>
            <person name="Balint B."/>
            <person name="Krizsan K."/>
            <person name="Kiss B."/>
            <person name="Hess J."/>
            <person name="Varga T."/>
            <person name="Slot J."/>
            <person name="Riley R."/>
            <person name="Boka B."/>
            <person name="Rigling D."/>
            <person name="Barry K."/>
            <person name="Lee J."/>
            <person name="Mihaltcheva S."/>
            <person name="LaButti K."/>
            <person name="Lipzen A."/>
            <person name="Waldron R."/>
            <person name="Moloney N.M."/>
            <person name="Sperisen C."/>
            <person name="Kredics L."/>
            <person name="Vagvoelgyi C."/>
            <person name="Patrignani A."/>
            <person name="Fitzpatrick D."/>
            <person name="Nagy I."/>
            <person name="Doyle S."/>
            <person name="Anderson J.B."/>
            <person name="Grigoriev I.V."/>
            <person name="Gueldener U."/>
            <person name="Muensterkoetter M."/>
            <person name="Nagy L.G."/>
        </authorList>
    </citation>
    <scope>NUCLEOTIDE SEQUENCE [LARGE SCALE GENOMIC DNA]</scope>
    <source>
        <strain evidence="3">C18/9</strain>
    </source>
</reference>
<evidence type="ECO:0000313" key="3">
    <source>
        <dbReference type="Proteomes" id="UP000219338"/>
    </source>
</evidence>
<dbReference type="Gene3D" id="3.40.50.720">
    <property type="entry name" value="NAD(P)-binding Rossmann-like Domain"/>
    <property type="match status" value="1"/>
</dbReference>
<protein>
    <recommendedName>
        <fullName evidence="1">NAD-dependent epimerase/dehydratase domain-containing protein</fullName>
    </recommendedName>
</protein>
<dbReference type="InterPro" id="IPR051783">
    <property type="entry name" value="NAD(P)-dependent_oxidoreduct"/>
</dbReference>
<proteinExistence type="predicted"/>
<keyword evidence="3" id="KW-1185">Reference proteome</keyword>
<feature type="domain" description="NAD-dependent epimerase/dehydratase" evidence="1">
    <location>
        <begin position="3"/>
        <end position="214"/>
    </location>
</feature>
<dbReference type="OMA" id="AWRPAHE"/>
<evidence type="ECO:0000313" key="2">
    <source>
        <dbReference type="EMBL" id="SJL03411.1"/>
    </source>
</evidence>
<gene>
    <name evidence="2" type="ORF">ARMOST_06765</name>
</gene>
<dbReference type="AlphaFoldDB" id="A0A284R3W3"/>
<sequence length="301" mass="32167">MKVLILGASGFIGFPAAQALARAGHIVYGQTRSAQKAKQLAAEEIIPIIAEPVSPKWQNLVPTLDVVIDAIGGSADISSLSNELLQAVIDTVKSSRDPSAPKLTYVYTSGTWVHGDNRTDIVTDTSPLTNPIDIVKWRPAQEQRVIKEPNLNGIVVRPSMLYGRSGSILATLFGEAETAKKEGRKLTFAGKQGGRLALVHADDLADLYVRVAEKAAICGGKAFDAANDFTESVDEILAAVAKVSGAEGFAYREPANLFESAVATTTLLKPYLARALLGWQPRKMGLVEGIAIYYAAYLVSL</sequence>
<dbReference type="Proteomes" id="UP000219338">
    <property type="component" value="Unassembled WGS sequence"/>
</dbReference>
<dbReference type="InterPro" id="IPR001509">
    <property type="entry name" value="Epimerase_deHydtase"/>
</dbReference>
<dbReference type="InterPro" id="IPR036291">
    <property type="entry name" value="NAD(P)-bd_dom_sf"/>
</dbReference>
<organism evidence="2 3">
    <name type="scientific">Armillaria ostoyae</name>
    <name type="common">Armillaria root rot fungus</name>
    <dbReference type="NCBI Taxonomy" id="47428"/>
    <lineage>
        <taxon>Eukaryota</taxon>
        <taxon>Fungi</taxon>
        <taxon>Dikarya</taxon>
        <taxon>Basidiomycota</taxon>
        <taxon>Agaricomycotina</taxon>
        <taxon>Agaricomycetes</taxon>
        <taxon>Agaricomycetidae</taxon>
        <taxon>Agaricales</taxon>
        <taxon>Marasmiineae</taxon>
        <taxon>Physalacriaceae</taxon>
        <taxon>Armillaria</taxon>
    </lineage>
</organism>
<dbReference type="OrthoDB" id="10000533at2759"/>
<dbReference type="GO" id="GO:0005737">
    <property type="term" value="C:cytoplasm"/>
    <property type="evidence" value="ECO:0007669"/>
    <property type="project" value="TreeGrafter"/>
</dbReference>
<dbReference type="Pfam" id="PF01370">
    <property type="entry name" value="Epimerase"/>
    <property type="match status" value="1"/>
</dbReference>
<dbReference type="EMBL" id="FUEG01000004">
    <property type="protein sequence ID" value="SJL03411.1"/>
    <property type="molecule type" value="Genomic_DNA"/>
</dbReference>
<dbReference type="SUPFAM" id="SSF51735">
    <property type="entry name" value="NAD(P)-binding Rossmann-fold domains"/>
    <property type="match status" value="1"/>
</dbReference>